<dbReference type="AlphaFoldDB" id="A0A1D7QH85"/>
<dbReference type="PANTHER" id="PTHR37947:SF1">
    <property type="entry name" value="BLL2462 PROTEIN"/>
    <property type="match status" value="1"/>
</dbReference>
<feature type="transmembrane region" description="Helical" evidence="1">
    <location>
        <begin position="6"/>
        <end position="28"/>
    </location>
</feature>
<name>A0A1D7QH85_9SPHI</name>
<feature type="transmembrane region" description="Helical" evidence="1">
    <location>
        <begin position="40"/>
        <end position="62"/>
    </location>
</feature>
<dbReference type="EMBL" id="CP017141">
    <property type="protein sequence ID" value="AOM78030.1"/>
    <property type="molecule type" value="Genomic_DNA"/>
</dbReference>
<evidence type="ECO:0008006" key="4">
    <source>
        <dbReference type="Google" id="ProtNLM"/>
    </source>
</evidence>
<keyword evidence="1" id="KW-1133">Transmembrane helix</keyword>
<keyword evidence="1" id="KW-0472">Membrane</keyword>
<sequence length="694" mass="77283">MGDSFNLYTIMALIGCLLLGLLFAYISYRKTPHLERKLRISLALLRAVLIALICGLLFFPLVKRVSYNLEKPLIIIAQDNSLSIGHVQPAGFNKKQYEKDLQALSDKLSAQYELKIYHFSDSIKPGFDFSNSGKLSNAAALFSRLNDEYLNRNIGAVILASDGIFNRGGSPLYDLNKLKAPVYTIALGDTIPKRDLMVANVNHNNLVYLNNEFTIEVQVEAFESKGEETKLSISENGKTIQESKIQIGSNAFVKTIPVKLKASKIGLQKYTVQLSPLGNEVSEKNNAQSVFIEVIDARQKVLIAAGAAHPDIATIKQAISGNKNYDLKVVLGEDLNAMNVNDYGLVILYQLPNAQNHGAAFLAKLAQTNVPVWYILGAQSDVGKFNQVQKAIGFNGSNSTIQEAFSYLNPDFSAFDVDGAAAKHIDDFDPLLAPFGKVSINGNSFVALYQRIGKIKTQSPQLFFLNENGKKAGYLIGEGLWRWKLSESKDALASSVVNGLISKTVQYLSVKDDKRKFKVYPAKNTFDENENVLLNAVLYNDSYVAINTPDVNIQLKNQEGKLYNFLFSRTASSYQLDAGMLPAGNYTFLASTSLGGKKQIAQGAFYVNAMIAEYQQTIANHQLLNNMSVQTNGRMYMPQNLLSILNDISKNEEIKTLSYEDRRYEELINFKWLFAVIILLISLEWFFRKRNGEI</sequence>
<dbReference type="OrthoDB" id="9763076at2"/>
<keyword evidence="1" id="KW-0812">Transmembrane</keyword>
<evidence type="ECO:0000313" key="3">
    <source>
        <dbReference type="Proteomes" id="UP000094313"/>
    </source>
</evidence>
<evidence type="ECO:0000256" key="1">
    <source>
        <dbReference type="SAM" id="Phobius"/>
    </source>
</evidence>
<dbReference type="Proteomes" id="UP000094313">
    <property type="component" value="Chromosome"/>
</dbReference>
<accession>A0A1D7QH85</accession>
<dbReference type="PANTHER" id="PTHR37947">
    <property type="entry name" value="BLL2462 PROTEIN"/>
    <property type="match status" value="1"/>
</dbReference>
<evidence type="ECO:0000313" key="2">
    <source>
        <dbReference type="EMBL" id="AOM78030.1"/>
    </source>
</evidence>
<reference evidence="2 3" key="1">
    <citation type="submission" date="2016-08" db="EMBL/GenBank/DDBJ databases">
        <authorList>
            <person name="Seilhamer J.J."/>
        </authorList>
    </citation>
    <scope>NUCLEOTIDE SEQUENCE [LARGE SCALE GENOMIC DNA]</scope>
    <source>
        <strain evidence="2 3">DX4</strain>
    </source>
</reference>
<feature type="transmembrane region" description="Helical" evidence="1">
    <location>
        <begin position="670"/>
        <end position="687"/>
    </location>
</feature>
<protein>
    <recommendedName>
        <fullName evidence="4">VWA domain-containing protein</fullName>
    </recommendedName>
</protein>
<keyword evidence="3" id="KW-1185">Reference proteome</keyword>
<organism evidence="2 3">
    <name type="scientific">Pedobacter steynii</name>
    <dbReference type="NCBI Taxonomy" id="430522"/>
    <lineage>
        <taxon>Bacteria</taxon>
        <taxon>Pseudomonadati</taxon>
        <taxon>Bacteroidota</taxon>
        <taxon>Sphingobacteriia</taxon>
        <taxon>Sphingobacteriales</taxon>
        <taxon>Sphingobacteriaceae</taxon>
        <taxon>Pedobacter</taxon>
    </lineage>
</organism>
<gene>
    <name evidence="2" type="ORF">BFS30_13085</name>
</gene>
<dbReference type="KEGG" id="psty:BFS30_13085"/>
<proteinExistence type="predicted"/>